<dbReference type="SMART" id="SM00858">
    <property type="entry name" value="SAF"/>
    <property type="match status" value="1"/>
</dbReference>
<keyword evidence="1" id="KW-1133">Transmembrane helix</keyword>
<keyword evidence="1" id="KW-0812">Transmembrane</keyword>
<dbReference type="InterPro" id="IPR036732">
    <property type="entry name" value="AFP_Neu5c_C_sf"/>
</dbReference>
<dbReference type="EMBL" id="JBHSTI010000058">
    <property type="protein sequence ID" value="MFC6239669.1"/>
    <property type="molecule type" value="Genomic_DNA"/>
</dbReference>
<evidence type="ECO:0000313" key="4">
    <source>
        <dbReference type="Proteomes" id="UP001596138"/>
    </source>
</evidence>
<name>A0ABW1T5A5_9ACTN</name>
<keyword evidence="1" id="KW-0472">Membrane</keyword>
<protein>
    <submittedName>
        <fullName evidence="3">SAF domain-containing protein</fullName>
    </submittedName>
</protein>
<dbReference type="Proteomes" id="UP001596138">
    <property type="component" value="Unassembled WGS sequence"/>
</dbReference>
<gene>
    <name evidence="3" type="ORF">ACFQGU_17490</name>
</gene>
<reference evidence="4" key="1">
    <citation type="journal article" date="2019" name="Int. J. Syst. Evol. Microbiol.">
        <title>The Global Catalogue of Microorganisms (GCM) 10K type strain sequencing project: providing services to taxonomists for standard genome sequencing and annotation.</title>
        <authorList>
            <consortium name="The Broad Institute Genomics Platform"/>
            <consortium name="The Broad Institute Genome Sequencing Center for Infectious Disease"/>
            <person name="Wu L."/>
            <person name="Ma J."/>
        </authorList>
    </citation>
    <scope>NUCLEOTIDE SEQUENCE [LARGE SCALE GENOMIC DNA]</scope>
    <source>
        <strain evidence="4">CGMCC 4.7317</strain>
    </source>
</reference>
<dbReference type="CDD" id="cd11614">
    <property type="entry name" value="SAF_CpaB_FlgA_like"/>
    <property type="match status" value="1"/>
</dbReference>
<comment type="caution">
    <text evidence="3">The sequence shown here is derived from an EMBL/GenBank/DDBJ whole genome shotgun (WGS) entry which is preliminary data.</text>
</comment>
<evidence type="ECO:0000313" key="3">
    <source>
        <dbReference type="EMBL" id="MFC6239669.1"/>
    </source>
</evidence>
<feature type="domain" description="SAF" evidence="2">
    <location>
        <begin position="62"/>
        <end position="125"/>
    </location>
</feature>
<evidence type="ECO:0000259" key="2">
    <source>
        <dbReference type="SMART" id="SM00858"/>
    </source>
</evidence>
<dbReference type="SUPFAM" id="SSF51269">
    <property type="entry name" value="AFP III-like domain"/>
    <property type="match status" value="1"/>
</dbReference>
<dbReference type="Pfam" id="PF08666">
    <property type="entry name" value="SAF"/>
    <property type="match status" value="1"/>
</dbReference>
<proteinExistence type="predicted"/>
<organism evidence="3 4">
    <name type="scientific">Longivirga aurantiaca</name>
    <dbReference type="NCBI Taxonomy" id="1837743"/>
    <lineage>
        <taxon>Bacteria</taxon>
        <taxon>Bacillati</taxon>
        <taxon>Actinomycetota</taxon>
        <taxon>Actinomycetes</taxon>
        <taxon>Sporichthyales</taxon>
        <taxon>Sporichthyaceae</taxon>
        <taxon>Longivirga</taxon>
    </lineage>
</organism>
<dbReference type="RefSeq" id="WP_386768983.1">
    <property type="nucleotide sequence ID" value="NZ_JBHSTI010000058.1"/>
</dbReference>
<accession>A0ABW1T5A5</accession>
<feature type="transmembrane region" description="Helical" evidence="1">
    <location>
        <begin position="36"/>
        <end position="55"/>
    </location>
</feature>
<dbReference type="InterPro" id="IPR013974">
    <property type="entry name" value="SAF"/>
</dbReference>
<sequence length="227" mass="22253">MTTTSRSSTARADGPTRAMPVAAALRAPRPRRRPGLLALGVALVAVGALAAAWLVSTSSARVAVLVAARDVPYGTVLTDADLSTVEVSGTSGVAVIPAGERDQVVGQVAATTIVAGSLLAPAQLTDAAPPKAGEVLVGVPLKADRLPAGGLTPGDRVLIVETPGVDGDPPIGLPATLAATVVRVGPADLNGVSVLDVTVAAGDGPALASRAATGRIALVLLPRVAGS</sequence>
<dbReference type="Gene3D" id="3.90.1210.10">
    <property type="entry name" value="Antifreeze-like/N-acetylneuraminic acid synthase C-terminal domain"/>
    <property type="match status" value="1"/>
</dbReference>
<evidence type="ECO:0000256" key="1">
    <source>
        <dbReference type="SAM" id="Phobius"/>
    </source>
</evidence>
<keyword evidence="4" id="KW-1185">Reference proteome</keyword>